<evidence type="ECO:0000256" key="4">
    <source>
        <dbReference type="ARBA" id="ARBA00023242"/>
    </source>
</evidence>
<evidence type="ECO:0000256" key="1">
    <source>
        <dbReference type="ARBA" id="ARBA00004123"/>
    </source>
</evidence>
<sequence>MSSLQSLQDASPNPPVSPTTAQSVLVSKPTSTSCTLPPSVVTHKLMDIRKHMLDLKEKPMRLSKHPSTIADLSRFFSFRADPDNSLDTSYTGFDSLIAKIIQESSATLVALVRYVADQLCPTTFGDQPLIKDLPLVKSWLESCITRIASRSNYRYQLTNGDTTSSVDIWRWEVSNLDLFQPEVRKLVEERMDARQQAHCALVSLIESLSPEEQAQLFASVPSGSKRKVDGTEVRSAAKEVRTKEKELKDAERQRKEEERNVDRKRKEDEKIAERQRKEDEKTAEKQRKEDEKNMERAMKKAEKDKKEAERTDPQREQGVQKKLTIGDKKRTPVSGQKTLAGFVFSVPKEKRDVPDVLVEPEMSDYALYFRLFHVRDNATVSPLNPFWRAVDARSIEECHIVTKESICKTEFISFCANKFKRKAVARIPRNMDVDGDQNAQRLNRPWKLIGFAENIRPAYFGTWSKVSKHVTGRRPFSTNEPSLDYDVDSEEEWEEDEPGEELKSEDEDEDDEVAPDEDEDENQWLVPHGYLSDDEGVAEETQAHTNTSTKTRVDEESAPKRKKLVYLVPVVSGPCFGGSLSASDPLLMLSVQVIGDCVVPIDPLKARLTADDTTAPGRKTPKANKSVFPEEHLAELIQVVNGRESALSKLVDEIKLLVPIATKAAIEFKIRSIAVRKKLDTDIRPKWYVSGADVSPAKPALCTETQLETIDSEGQSQKRPYTSDPIINDCDDKASYMMDMDVTPSKVPKGTSKRSTPSNTATCSGTQEPKSLLSFFTKVSTSGDTLSMKPLPCLPPVDDAPSELDCAEAYPEKCLEMLLSKEPLDKDSIMNLSPLLLNAMVKAVSVPSVAADIKSKCLHLLGDYITVVEAIDEGLDTSDDASTLHIAIVHSNSVFSSPEFVLAIEGAISLSEENNVTYLVVKDALRLVALLLQSKQTLSRAAYNKFQEIVSKKWMLLIGLLLSSLHFEVAEYATDVVAQSLAICDDPPLVMQVCRMLEDFICSTKNNEQFASAVATARTAIAASDSISRMDITD</sequence>
<feature type="compositionally biased region" description="Polar residues" evidence="5">
    <location>
        <begin position="1"/>
        <end position="11"/>
    </location>
</feature>
<accession>A0ABQ8FGC1</accession>
<evidence type="ECO:0000256" key="2">
    <source>
        <dbReference type="ARBA" id="ARBA00022763"/>
    </source>
</evidence>
<dbReference type="Proteomes" id="UP001648503">
    <property type="component" value="Unassembled WGS sequence"/>
</dbReference>
<feature type="region of interest" description="Disordered" evidence="5">
    <location>
        <begin position="539"/>
        <end position="558"/>
    </location>
</feature>
<keyword evidence="3" id="KW-0234">DNA repair</keyword>
<evidence type="ECO:0000259" key="6">
    <source>
        <dbReference type="Pfam" id="PF12253"/>
    </source>
</evidence>
<dbReference type="PANTHER" id="PTHR15272">
    <property type="entry name" value="CHROMATIN ASSEMBLY FACTOR 1 SUBUNIT A CAF-1 SUBUNIT A"/>
    <property type="match status" value="1"/>
</dbReference>
<proteinExistence type="predicted"/>
<keyword evidence="2" id="KW-0227">DNA damage</keyword>
<feature type="compositionally biased region" description="Acidic residues" evidence="5">
    <location>
        <begin position="483"/>
        <end position="522"/>
    </location>
</feature>
<feature type="domain" description="Chromatin assembly factor 1 subunit A dimerization" evidence="6">
    <location>
        <begin position="447"/>
        <end position="518"/>
    </location>
</feature>
<keyword evidence="4" id="KW-0539">Nucleus</keyword>
<comment type="caution">
    <text evidence="7">The sequence shown here is derived from an EMBL/GenBank/DDBJ whole genome shotgun (WGS) entry which is preliminary data.</text>
</comment>
<name>A0ABQ8FGC1_9FUNG</name>
<feature type="region of interest" description="Disordered" evidence="5">
    <location>
        <begin position="1"/>
        <end position="34"/>
    </location>
</feature>
<dbReference type="CDD" id="cd22249">
    <property type="entry name" value="UDM1_RNF168_RNF169-like"/>
    <property type="match status" value="1"/>
</dbReference>
<organism evidence="7 8">
    <name type="scientific">Batrachochytrium salamandrivorans</name>
    <dbReference type="NCBI Taxonomy" id="1357716"/>
    <lineage>
        <taxon>Eukaryota</taxon>
        <taxon>Fungi</taxon>
        <taxon>Fungi incertae sedis</taxon>
        <taxon>Chytridiomycota</taxon>
        <taxon>Chytridiomycota incertae sedis</taxon>
        <taxon>Chytridiomycetes</taxon>
        <taxon>Rhizophydiales</taxon>
        <taxon>Rhizophydiales incertae sedis</taxon>
        <taxon>Batrachochytrium</taxon>
    </lineage>
</organism>
<gene>
    <name evidence="7" type="ORF">BASA50_005245</name>
</gene>
<dbReference type="EMBL" id="JAFCIX010000242">
    <property type="protein sequence ID" value="KAH6596204.1"/>
    <property type="molecule type" value="Genomic_DNA"/>
</dbReference>
<dbReference type="PANTHER" id="PTHR15272:SF0">
    <property type="entry name" value="CHROMATIN ASSEMBLY FACTOR 1 SUBUNIT A"/>
    <property type="match status" value="1"/>
</dbReference>
<evidence type="ECO:0000256" key="3">
    <source>
        <dbReference type="ARBA" id="ARBA00023204"/>
    </source>
</evidence>
<dbReference type="InterPro" id="IPR022043">
    <property type="entry name" value="CAF1A_DD"/>
</dbReference>
<feature type="region of interest" description="Disordered" evidence="5">
    <location>
        <begin position="471"/>
        <end position="523"/>
    </location>
</feature>
<feature type="region of interest" description="Disordered" evidence="5">
    <location>
        <begin position="220"/>
        <end position="332"/>
    </location>
</feature>
<protein>
    <recommendedName>
        <fullName evidence="6">Chromatin assembly factor 1 subunit A dimerization domain-containing protein</fullName>
    </recommendedName>
</protein>
<feature type="compositionally biased region" description="Polar residues" evidence="5">
    <location>
        <begin position="18"/>
        <end position="34"/>
    </location>
</feature>
<reference evidence="7 8" key="1">
    <citation type="submission" date="2021-02" db="EMBL/GenBank/DDBJ databases">
        <title>Variation within the Batrachochytrium salamandrivorans European outbreak.</title>
        <authorList>
            <person name="Kelly M."/>
            <person name="Pasmans F."/>
            <person name="Shea T.P."/>
            <person name="Munoz J.F."/>
            <person name="Carranza S."/>
            <person name="Cuomo C.A."/>
            <person name="Martel A."/>
        </authorList>
    </citation>
    <scope>NUCLEOTIDE SEQUENCE [LARGE SCALE GENOMIC DNA]</scope>
    <source>
        <strain evidence="7 8">AMFP18/2</strain>
    </source>
</reference>
<evidence type="ECO:0000313" key="7">
    <source>
        <dbReference type="EMBL" id="KAH6596204.1"/>
    </source>
</evidence>
<keyword evidence="8" id="KW-1185">Reference proteome</keyword>
<comment type="subcellular location">
    <subcellularLocation>
        <location evidence="1">Nucleus</location>
    </subcellularLocation>
</comment>
<evidence type="ECO:0000256" key="5">
    <source>
        <dbReference type="SAM" id="MobiDB-lite"/>
    </source>
</evidence>
<feature type="compositionally biased region" description="Basic and acidic residues" evidence="5">
    <location>
        <begin position="226"/>
        <end position="330"/>
    </location>
</feature>
<feature type="region of interest" description="Disordered" evidence="5">
    <location>
        <begin position="744"/>
        <end position="766"/>
    </location>
</feature>
<dbReference type="Pfam" id="PF12253">
    <property type="entry name" value="CAF1A_dimeriz"/>
    <property type="match status" value="1"/>
</dbReference>
<feature type="compositionally biased region" description="Polar residues" evidence="5">
    <location>
        <begin position="753"/>
        <end position="766"/>
    </location>
</feature>
<evidence type="ECO:0000313" key="8">
    <source>
        <dbReference type="Proteomes" id="UP001648503"/>
    </source>
</evidence>